<dbReference type="Proteomes" id="UP001055102">
    <property type="component" value="Unassembled WGS sequence"/>
</dbReference>
<evidence type="ECO:0000259" key="5">
    <source>
        <dbReference type="PROSITE" id="PS51898"/>
    </source>
</evidence>
<dbReference type="Gene3D" id="1.10.443.10">
    <property type="entry name" value="Intergrase catalytic core"/>
    <property type="match status" value="1"/>
</dbReference>
<dbReference type="SUPFAM" id="SSF56349">
    <property type="entry name" value="DNA breaking-rejoining enzymes"/>
    <property type="match status" value="1"/>
</dbReference>
<dbReference type="Pfam" id="PF13356">
    <property type="entry name" value="Arm-DNA-bind_3"/>
    <property type="match status" value="1"/>
</dbReference>
<evidence type="ECO:0000256" key="4">
    <source>
        <dbReference type="ARBA" id="ARBA00023172"/>
    </source>
</evidence>
<accession>A0ABQ4SYR1</accession>
<dbReference type="InterPro" id="IPR013762">
    <property type="entry name" value="Integrase-like_cat_sf"/>
</dbReference>
<evidence type="ECO:0000313" key="7">
    <source>
        <dbReference type="Proteomes" id="UP001055102"/>
    </source>
</evidence>
<dbReference type="InterPro" id="IPR010998">
    <property type="entry name" value="Integrase_recombinase_N"/>
</dbReference>
<dbReference type="InterPro" id="IPR038488">
    <property type="entry name" value="Integrase_DNA-bd_sf"/>
</dbReference>
<dbReference type="InterPro" id="IPR050808">
    <property type="entry name" value="Phage_Integrase"/>
</dbReference>
<evidence type="ECO:0000256" key="2">
    <source>
        <dbReference type="ARBA" id="ARBA00022908"/>
    </source>
</evidence>
<organism evidence="6 7">
    <name type="scientific">Methylobacterium jeotgali</name>
    <dbReference type="NCBI Taxonomy" id="381630"/>
    <lineage>
        <taxon>Bacteria</taxon>
        <taxon>Pseudomonadati</taxon>
        <taxon>Pseudomonadota</taxon>
        <taxon>Alphaproteobacteria</taxon>
        <taxon>Hyphomicrobiales</taxon>
        <taxon>Methylobacteriaceae</taxon>
        <taxon>Methylobacterium</taxon>
    </lineage>
</organism>
<protein>
    <submittedName>
        <fullName evidence="6">Prophage integrase IntA</fullName>
    </submittedName>
</protein>
<gene>
    <name evidence="6" type="primary">intA_1</name>
    <name evidence="6" type="ORF">AOPFMNJM_3692</name>
</gene>
<dbReference type="PANTHER" id="PTHR30629">
    <property type="entry name" value="PROPHAGE INTEGRASE"/>
    <property type="match status" value="1"/>
</dbReference>
<dbReference type="InterPro" id="IPR025166">
    <property type="entry name" value="Integrase_DNA_bind_dom"/>
</dbReference>
<feature type="domain" description="Tyr recombinase" evidence="5">
    <location>
        <begin position="206"/>
        <end position="380"/>
    </location>
</feature>
<dbReference type="RefSeq" id="WP_238278034.1">
    <property type="nucleotide sequence ID" value="NZ_BPQR01000076.1"/>
</dbReference>
<dbReference type="Pfam" id="PF00589">
    <property type="entry name" value="Phage_integrase"/>
    <property type="match status" value="1"/>
</dbReference>
<reference evidence="6" key="2">
    <citation type="submission" date="2021-08" db="EMBL/GenBank/DDBJ databases">
        <authorList>
            <person name="Tani A."/>
            <person name="Ola A."/>
            <person name="Ogura Y."/>
            <person name="Katsura K."/>
            <person name="Hayashi T."/>
        </authorList>
    </citation>
    <scope>NUCLEOTIDE SEQUENCE</scope>
    <source>
        <strain evidence="6">LMG 23639</strain>
    </source>
</reference>
<dbReference type="Gene3D" id="3.30.160.390">
    <property type="entry name" value="Integrase, DNA-binding domain"/>
    <property type="match status" value="1"/>
</dbReference>
<proteinExistence type="inferred from homology"/>
<keyword evidence="2" id="KW-0229">DNA integration</keyword>
<dbReference type="EMBL" id="BPQR01000076">
    <property type="protein sequence ID" value="GJE08355.1"/>
    <property type="molecule type" value="Genomic_DNA"/>
</dbReference>
<dbReference type="PROSITE" id="PS51898">
    <property type="entry name" value="TYR_RECOMBINASE"/>
    <property type="match status" value="1"/>
</dbReference>
<name>A0ABQ4SYR1_9HYPH</name>
<dbReference type="CDD" id="cd00801">
    <property type="entry name" value="INT_P4_C"/>
    <property type="match status" value="1"/>
</dbReference>
<reference evidence="6" key="1">
    <citation type="journal article" date="2021" name="Front. Microbiol.">
        <title>Comprehensive Comparative Genomics and Phenotyping of Methylobacterium Species.</title>
        <authorList>
            <person name="Alessa O."/>
            <person name="Ogura Y."/>
            <person name="Fujitani Y."/>
            <person name="Takami H."/>
            <person name="Hayashi T."/>
            <person name="Sahin N."/>
            <person name="Tani A."/>
        </authorList>
    </citation>
    <scope>NUCLEOTIDE SEQUENCE</scope>
    <source>
        <strain evidence="6">LMG 23639</strain>
    </source>
</reference>
<evidence type="ECO:0000256" key="3">
    <source>
        <dbReference type="ARBA" id="ARBA00023125"/>
    </source>
</evidence>
<keyword evidence="7" id="KW-1185">Reference proteome</keyword>
<evidence type="ECO:0000256" key="1">
    <source>
        <dbReference type="ARBA" id="ARBA00008857"/>
    </source>
</evidence>
<dbReference type="Gene3D" id="1.10.150.130">
    <property type="match status" value="1"/>
</dbReference>
<keyword evidence="4" id="KW-0233">DNA recombination</keyword>
<dbReference type="InterPro" id="IPR011010">
    <property type="entry name" value="DNA_brk_join_enz"/>
</dbReference>
<dbReference type="InterPro" id="IPR002104">
    <property type="entry name" value="Integrase_catalytic"/>
</dbReference>
<dbReference type="PANTHER" id="PTHR30629:SF2">
    <property type="entry name" value="PROPHAGE INTEGRASE INTS-RELATED"/>
    <property type="match status" value="1"/>
</dbReference>
<keyword evidence="3" id="KW-0238">DNA-binding</keyword>
<sequence>MARRALTENVVKLTRQAVTDARVEPGQGERTVWDAEVRGLGLRVRASGSKTWVIRPPRSGGRSKLFTFGTADTLSLAQARQGALSRLAQAQLGDDPHEVRKAARAAARATLGTLIKDYLPVAKARLKPRSYENVERALERQLVKLHERPASELTRSEIYKELVAIGGYAGNRARSALSGLYAWAIGAGRVETNPVIGVNKVVEERSREHVISDADLFAIWQAAGDADAGRITKLLLLTGQRRNEVAGMRWSELDLKGAVWTIPGERTKNKRPHDVPLSKPALEVITAVPKTEGRDFVFGTGKKGFSGHGQAKRRLGARTKDVPAWRGHDLRRTLATRLADLGVAPHVVEAVLNHVSGSKAGIAGVYNRATYATEKRAALDLWASHVLALGKPRLEVVAPDPAALGGELQDLGTLTTGDKAP</sequence>
<comment type="similarity">
    <text evidence="1">Belongs to the 'phage' integrase family.</text>
</comment>
<evidence type="ECO:0000313" key="6">
    <source>
        <dbReference type="EMBL" id="GJE08355.1"/>
    </source>
</evidence>
<comment type="caution">
    <text evidence="6">The sequence shown here is derived from an EMBL/GenBank/DDBJ whole genome shotgun (WGS) entry which is preliminary data.</text>
</comment>